<organism evidence="2 3">
    <name type="scientific">Gordonibacter urolithinfaciens</name>
    <dbReference type="NCBI Taxonomy" id="1335613"/>
    <lineage>
        <taxon>Bacteria</taxon>
        <taxon>Bacillati</taxon>
        <taxon>Actinomycetota</taxon>
        <taxon>Coriobacteriia</taxon>
        <taxon>Eggerthellales</taxon>
        <taxon>Eggerthellaceae</taxon>
        <taxon>Gordonibacter</taxon>
    </lineage>
</organism>
<dbReference type="InterPro" id="IPR036388">
    <property type="entry name" value="WH-like_DNA-bd_sf"/>
</dbReference>
<dbReference type="AlphaFoldDB" id="A0A423UNX6"/>
<dbReference type="Proteomes" id="UP000462865">
    <property type="component" value="Unassembled WGS sequence"/>
</dbReference>
<dbReference type="EMBL" id="QIBW01000001">
    <property type="protein sequence ID" value="ROT92098.1"/>
    <property type="molecule type" value="Genomic_DNA"/>
</dbReference>
<gene>
    <name evidence="2" type="ORF">DMP12_00990</name>
    <name evidence="1" type="ORF">GKG38_10800</name>
</gene>
<protein>
    <recommendedName>
        <fullName evidence="5">MarR family transcriptional regulator</fullName>
    </recommendedName>
</protein>
<sequence length="100" mass="11439">MSRTSDKVIRENALRMLMFIREETSRARSHVAPLSYRQMARGLGLSIQQVRFLSMRLEEEGLVASTPRYAEDGGQLANGYALTSRGRLLLREARKLETIR</sequence>
<dbReference type="RefSeq" id="WP_096227457.1">
    <property type="nucleotide sequence ID" value="NZ_CP168029.1"/>
</dbReference>
<dbReference type="InterPro" id="IPR036390">
    <property type="entry name" value="WH_DNA-bd_sf"/>
</dbReference>
<evidence type="ECO:0000313" key="4">
    <source>
        <dbReference type="Proteomes" id="UP000462865"/>
    </source>
</evidence>
<reference evidence="2" key="3">
    <citation type="journal article" date="2019" name="Microbiol. Resour. Announc.">
        <title>Draft Genome Sequences of Type Strains of Gordonibacter faecihominis, Paraeggerthella hongkongensis, Parvibacter caecicola,Slackia equolifaciens, Slackia faecicanis, and Slackia isoflavoniconvertens.</title>
        <authorList>
            <person name="Danylec N."/>
            <person name="Stoll D.A."/>
            <person name="Dotsch A."/>
            <person name="Huch M."/>
        </authorList>
    </citation>
    <scope>NUCLEOTIDE SEQUENCE</scope>
    <source>
        <strain evidence="2">DSM 27213</strain>
    </source>
</reference>
<dbReference type="Proteomes" id="UP000285258">
    <property type="component" value="Unassembled WGS sequence"/>
</dbReference>
<reference evidence="2" key="2">
    <citation type="journal article" date="2019" name="Int. J. Syst. Evol. Microbiol.">
        <title>Gordonibacter faecihominis is a later heterotypic synonym of Gordonibacter urolithinfaciens.</title>
        <authorList>
            <person name="Danylec N."/>
            <person name="Stoll D.A."/>
            <person name="Huch M."/>
        </authorList>
    </citation>
    <scope>NUCLEOTIDE SEQUENCE</scope>
    <source>
        <strain evidence="2">DSM 27213</strain>
    </source>
</reference>
<accession>A0A423UNX6</accession>
<evidence type="ECO:0008006" key="5">
    <source>
        <dbReference type="Google" id="ProtNLM"/>
    </source>
</evidence>
<proteinExistence type="predicted"/>
<evidence type="ECO:0000313" key="1">
    <source>
        <dbReference type="EMBL" id="MSA95532.1"/>
    </source>
</evidence>
<dbReference type="SUPFAM" id="SSF46785">
    <property type="entry name" value="Winged helix' DNA-binding domain"/>
    <property type="match status" value="1"/>
</dbReference>
<reference evidence="1 4" key="4">
    <citation type="journal article" date="2019" name="Nat. Med.">
        <title>A library of human gut bacterial isolates paired with longitudinal multiomics data enables mechanistic microbiome research.</title>
        <authorList>
            <person name="Poyet M."/>
            <person name="Groussin M."/>
            <person name="Gibbons S.M."/>
            <person name="Avila-Pacheco J."/>
            <person name="Jiang X."/>
            <person name="Kearney S.M."/>
            <person name="Perrotta A.R."/>
            <person name="Berdy B."/>
            <person name="Zhao S."/>
            <person name="Lieberman T.D."/>
            <person name="Swanson P.K."/>
            <person name="Smith M."/>
            <person name="Roesemann S."/>
            <person name="Alexander J.E."/>
            <person name="Rich S.A."/>
            <person name="Livny J."/>
            <person name="Vlamakis H."/>
            <person name="Clish C."/>
            <person name="Bullock K."/>
            <person name="Deik A."/>
            <person name="Scott J."/>
            <person name="Pierce K.A."/>
            <person name="Xavier R.J."/>
            <person name="Alm E.J."/>
        </authorList>
    </citation>
    <scope>NUCLEOTIDE SEQUENCE [LARGE SCALE GENOMIC DNA]</scope>
    <source>
        <strain evidence="1 4">BIOML-A1</strain>
    </source>
</reference>
<comment type="caution">
    <text evidence="2">The sequence shown here is derived from an EMBL/GenBank/DDBJ whole genome shotgun (WGS) entry which is preliminary data.</text>
</comment>
<name>A0A423UNX6_9ACTN</name>
<reference evidence="3" key="1">
    <citation type="submission" date="2018-05" db="EMBL/GenBank/DDBJ databases">
        <title>Genome Sequencing of selected type strains of the family Eggerthellaceae.</title>
        <authorList>
            <person name="Danylec N."/>
            <person name="Stoll D.A."/>
            <person name="Doetsch A."/>
            <person name="Huch M."/>
        </authorList>
    </citation>
    <scope>NUCLEOTIDE SEQUENCE [LARGE SCALE GENOMIC DNA]</scope>
    <source>
        <strain evidence="3">DSM 27213</strain>
    </source>
</reference>
<evidence type="ECO:0000313" key="2">
    <source>
        <dbReference type="EMBL" id="ROT92098.1"/>
    </source>
</evidence>
<evidence type="ECO:0000313" key="3">
    <source>
        <dbReference type="Proteomes" id="UP000285258"/>
    </source>
</evidence>
<dbReference type="EMBL" id="WKZA01000054">
    <property type="protein sequence ID" value="MSA95532.1"/>
    <property type="molecule type" value="Genomic_DNA"/>
</dbReference>
<dbReference type="Gene3D" id="1.10.10.10">
    <property type="entry name" value="Winged helix-like DNA-binding domain superfamily/Winged helix DNA-binding domain"/>
    <property type="match status" value="1"/>
</dbReference>